<dbReference type="Gene3D" id="1.20.900.10">
    <property type="entry name" value="Dbl homology (DH) domain"/>
    <property type="match status" value="1"/>
</dbReference>
<name>A0A2G8LMS9_STIJA</name>
<dbReference type="GO" id="GO:0030527">
    <property type="term" value="F:structural constituent of chromatin"/>
    <property type="evidence" value="ECO:0007669"/>
    <property type="project" value="InterPro"/>
</dbReference>
<dbReference type="PRINTS" id="PR00620">
    <property type="entry name" value="HISTONEH2A"/>
</dbReference>
<dbReference type="InterPro" id="IPR002119">
    <property type="entry name" value="Histone_H2A"/>
</dbReference>
<dbReference type="PROSITE" id="PS50010">
    <property type="entry name" value="DH_2"/>
    <property type="match status" value="1"/>
</dbReference>
<evidence type="ECO:0000313" key="3">
    <source>
        <dbReference type="Proteomes" id="UP000230750"/>
    </source>
</evidence>
<evidence type="ECO:0000313" key="2">
    <source>
        <dbReference type="EMBL" id="PIK61512.1"/>
    </source>
</evidence>
<organism evidence="2 3">
    <name type="scientific">Stichopus japonicus</name>
    <name type="common">Sea cucumber</name>
    <dbReference type="NCBI Taxonomy" id="307972"/>
    <lineage>
        <taxon>Eukaryota</taxon>
        <taxon>Metazoa</taxon>
        <taxon>Echinodermata</taxon>
        <taxon>Eleutherozoa</taxon>
        <taxon>Echinozoa</taxon>
        <taxon>Holothuroidea</taxon>
        <taxon>Aspidochirotacea</taxon>
        <taxon>Aspidochirotida</taxon>
        <taxon>Stichopodidae</taxon>
        <taxon>Apostichopus</taxon>
    </lineage>
</organism>
<evidence type="ECO:0000259" key="1">
    <source>
        <dbReference type="PROSITE" id="PS50010"/>
    </source>
</evidence>
<dbReference type="GO" id="GO:0005829">
    <property type="term" value="C:cytosol"/>
    <property type="evidence" value="ECO:0007669"/>
    <property type="project" value="TreeGrafter"/>
</dbReference>
<dbReference type="PANTHER" id="PTHR45834:SF3">
    <property type="entry name" value="RHO GUANINE NUCLEOTIDE EXCHANGE FACTOR 3, ISOFORM L"/>
    <property type="match status" value="1"/>
</dbReference>
<keyword evidence="3" id="KW-1185">Reference proteome</keyword>
<dbReference type="STRING" id="307972.A0A2G8LMS9"/>
<reference evidence="2 3" key="1">
    <citation type="journal article" date="2017" name="PLoS Biol.">
        <title>The sea cucumber genome provides insights into morphological evolution and visceral regeneration.</title>
        <authorList>
            <person name="Zhang X."/>
            <person name="Sun L."/>
            <person name="Yuan J."/>
            <person name="Sun Y."/>
            <person name="Gao Y."/>
            <person name="Zhang L."/>
            <person name="Li S."/>
            <person name="Dai H."/>
            <person name="Hamel J.F."/>
            <person name="Liu C."/>
            <person name="Yu Y."/>
            <person name="Liu S."/>
            <person name="Lin W."/>
            <person name="Guo K."/>
            <person name="Jin S."/>
            <person name="Xu P."/>
            <person name="Storey K.B."/>
            <person name="Huan P."/>
            <person name="Zhang T."/>
            <person name="Zhou Y."/>
            <person name="Zhang J."/>
            <person name="Lin C."/>
            <person name="Li X."/>
            <person name="Xing L."/>
            <person name="Huo D."/>
            <person name="Sun M."/>
            <person name="Wang L."/>
            <person name="Mercier A."/>
            <person name="Li F."/>
            <person name="Yang H."/>
            <person name="Xiang J."/>
        </authorList>
    </citation>
    <scope>NUCLEOTIDE SEQUENCE [LARGE SCALE GENOMIC DNA]</scope>
    <source>
        <strain evidence="2">Shaxun</strain>
        <tissue evidence="2">Muscle</tissue>
    </source>
</reference>
<dbReference type="InterPro" id="IPR053086">
    <property type="entry name" value="RhoGEF_domain"/>
</dbReference>
<dbReference type="SUPFAM" id="SSF47113">
    <property type="entry name" value="Histone-fold"/>
    <property type="match status" value="1"/>
</dbReference>
<dbReference type="GO" id="GO:0046982">
    <property type="term" value="F:protein heterodimerization activity"/>
    <property type="evidence" value="ECO:0007669"/>
    <property type="project" value="InterPro"/>
</dbReference>
<gene>
    <name evidence="2" type="ORF">BSL78_01525</name>
</gene>
<dbReference type="SUPFAM" id="SSF48065">
    <property type="entry name" value="DBL homology domain (DH-domain)"/>
    <property type="match status" value="1"/>
</dbReference>
<dbReference type="InterPro" id="IPR035899">
    <property type="entry name" value="DBL_dom_sf"/>
</dbReference>
<sequence>MSENSHHCQEMLGYRVDSQVSLWLVAVLEYIAADILKLAGNYVKNIGHTVISCQDIKVAMCADKVLMEMFHQDEEEVSVSSLMEEEFDEKMAQKGTFDVLVKDLIAEEVKFIRDLGLIIKVFRKRFLDGPRLFSENDVRTIFGNIMDLYQLTVSFRGLLEDALEMMDEDSECPAIGECFEDMAEVFLASTNFYES</sequence>
<proteinExistence type="predicted"/>
<dbReference type="EMBL" id="MRZV01000030">
    <property type="protein sequence ID" value="PIK61512.1"/>
    <property type="molecule type" value="Genomic_DNA"/>
</dbReference>
<dbReference type="PANTHER" id="PTHR45834">
    <property type="entry name" value="RHO GUANINE NUCLEOTIDE EXCHANGE FACTOR 9-RELATED"/>
    <property type="match status" value="1"/>
</dbReference>
<dbReference type="AlphaFoldDB" id="A0A2G8LMS9"/>
<protein>
    <submittedName>
        <fullName evidence="2">Putative son of sevenless-like 1-like</fullName>
    </submittedName>
</protein>
<dbReference type="InterPro" id="IPR009072">
    <property type="entry name" value="Histone-fold"/>
</dbReference>
<comment type="caution">
    <text evidence="2">The sequence shown here is derived from an EMBL/GenBank/DDBJ whole genome shotgun (WGS) entry which is preliminary data.</text>
</comment>
<dbReference type="Proteomes" id="UP000230750">
    <property type="component" value="Unassembled WGS sequence"/>
</dbReference>
<accession>A0A2G8LMS9</accession>
<feature type="domain" description="DH" evidence="1">
    <location>
        <begin position="96"/>
        <end position="195"/>
    </location>
</feature>
<dbReference type="GO" id="GO:0000786">
    <property type="term" value="C:nucleosome"/>
    <property type="evidence" value="ECO:0007669"/>
    <property type="project" value="InterPro"/>
</dbReference>
<dbReference type="CDD" id="cd22915">
    <property type="entry name" value="HFD_SOS1_rpt2"/>
    <property type="match status" value="1"/>
</dbReference>
<dbReference type="Pfam" id="PF00621">
    <property type="entry name" value="RhoGEF"/>
    <property type="match status" value="1"/>
</dbReference>
<dbReference type="GO" id="GO:0005085">
    <property type="term" value="F:guanyl-nucleotide exchange factor activity"/>
    <property type="evidence" value="ECO:0007669"/>
    <property type="project" value="InterPro"/>
</dbReference>
<dbReference type="GO" id="GO:0003677">
    <property type="term" value="F:DNA binding"/>
    <property type="evidence" value="ECO:0007669"/>
    <property type="project" value="InterPro"/>
</dbReference>
<dbReference type="OrthoDB" id="546434at2759"/>
<dbReference type="Gene3D" id="1.10.20.10">
    <property type="entry name" value="Histone, subunit A"/>
    <property type="match status" value="1"/>
</dbReference>
<dbReference type="InterPro" id="IPR000219">
    <property type="entry name" value="DH_dom"/>
</dbReference>